<evidence type="ECO:0000256" key="1">
    <source>
        <dbReference type="SAM" id="MobiDB-lite"/>
    </source>
</evidence>
<dbReference type="Proteomes" id="UP000507954">
    <property type="component" value="Unassembled WGS sequence"/>
</dbReference>
<accession>A0A508X9U5</accession>
<organism evidence="2">
    <name type="scientific">Sinorhizobium medicae</name>
    <dbReference type="NCBI Taxonomy" id="110321"/>
    <lineage>
        <taxon>Bacteria</taxon>
        <taxon>Pseudomonadati</taxon>
        <taxon>Pseudomonadota</taxon>
        <taxon>Alphaproteobacteria</taxon>
        <taxon>Hyphomicrobiales</taxon>
        <taxon>Rhizobiaceae</taxon>
        <taxon>Sinorhizobium/Ensifer group</taxon>
        <taxon>Sinorhizobium</taxon>
    </lineage>
</organism>
<protein>
    <submittedName>
        <fullName evidence="2">Uncharacterized protein</fullName>
    </submittedName>
</protein>
<proteinExistence type="predicted"/>
<evidence type="ECO:0000313" key="2">
    <source>
        <dbReference type="EMBL" id="VTZ64733.1"/>
    </source>
</evidence>
<reference evidence="2" key="1">
    <citation type="submission" date="2019-06" db="EMBL/GenBank/DDBJ databases">
        <authorList>
            <person name="Le Quere A."/>
            <person name="Colella S."/>
        </authorList>
    </citation>
    <scope>NUCLEOTIDE SEQUENCE</scope>
    <source>
        <strain evidence="2">EmedicaeMD41</strain>
    </source>
</reference>
<dbReference type="AlphaFoldDB" id="A0A508X9U5"/>
<feature type="region of interest" description="Disordered" evidence="1">
    <location>
        <begin position="77"/>
        <end position="102"/>
    </location>
</feature>
<dbReference type="EMBL" id="CABFNB010000139">
    <property type="protein sequence ID" value="VTZ64733.1"/>
    <property type="molecule type" value="Genomic_DNA"/>
</dbReference>
<gene>
    <name evidence="2" type="ORF">EMEDMD4_70036</name>
</gene>
<name>A0A508X9U5_9HYPH</name>
<sequence>MQKLAASATGMYSACLVSCPEGTKIRQRPRRSRKGRRRLPVIPDVRTRRTAGGLHFIICRIGEARALNYLERDEARLQRSKKLPRRQESERPTCRTSPGKWF</sequence>